<protein>
    <recommendedName>
        <fullName evidence="4">Transmembrane protein</fullName>
    </recommendedName>
</protein>
<reference evidence="2" key="2">
    <citation type="submission" date="2023-06" db="EMBL/GenBank/DDBJ databases">
        <authorList>
            <consortium name="Lawrence Berkeley National Laboratory"/>
            <person name="Haridas S."/>
            <person name="Hensen N."/>
            <person name="Bonometti L."/>
            <person name="Westerberg I."/>
            <person name="Brannstrom I.O."/>
            <person name="Guillou S."/>
            <person name="Cros-Aarteil S."/>
            <person name="Calhoun S."/>
            <person name="Kuo A."/>
            <person name="Mondo S."/>
            <person name="Pangilinan J."/>
            <person name="Riley R."/>
            <person name="Labutti K."/>
            <person name="Andreopoulos B."/>
            <person name="Lipzen A."/>
            <person name="Chen C."/>
            <person name="Yanf M."/>
            <person name="Daum C."/>
            <person name="Ng V."/>
            <person name="Clum A."/>
            <person name="Steindorff A."/>
            <person name="Ohm R."/>
            <person name="Martin F."/>
            <person name="Silar P."/>
            <person name="Natvig D."/>
            <person name="Lalanne C."/>
            <person name="Gautier V."/>
            <person name="Ament-Velasquez S.L."/>
            <person name="Kruys A."/>
            <person name="Hutchinson M.I."/>
            <person name="Powell A.J."/>
            <person name="Barry K."/>
            <person name="Miller A.N."/>
            <person name="Grigoriev I.V."/>
            <person name="Debuchy R."/>
            <person name="Gladieux P."/>
            <person name="Thoren M.H."/>
            <person name="Johannesson H."/>
        </authorList>
    </citation>
    <scope>NUCLEOTIDE SEQUENCE</scope>
    <source>
        <strain evidence="2">CBS 955.72</strain>
    </source>
</reference>
<comment type="caution">
    <text evidence="2">The sequence shown here is derived from an EMBL/GenBank/DDBJ whole genome shotgun (WGS) entry which is preliminary data.</text>
</comment>
<sequence length="111" mass="12684">MRGPYNVAIWPWIWPWGLGTVGDGGNYLDVLMGWWYLGVDIYIYIYLLGVGVGLREGVKVVGRVCARRPIPRFWKTGLGMYVILYPGLFEGARSYGFNIWVGYYCLESDTC</sequence>
<accession>A0AAJ0MAY0</accession>
<organism evidence="2 3">
    <name type="scientific">Lasiosphaeria hispida</name>
    <dbReference type="NCBI Taxonomy" id="260671"/>
    <lineage>
        <taxon>Eukaryota</taxon>
        <taxon>Fungi</taxon>
        <taxon>Dikarya</taxon>
        <taxon>Ascomycota</taxon>
        <taxon>Pezizomycotina</taxon>
        <taxon>Sordariomycetes</taxon>
        <taxon>Sordariomycetidae</taxon>
        <taxon>Sordariales</taxon>
        <taxon>Lasiosphaeriaceae</taxon>
        <taxon>Lasiosphaeria</taxon>
    </lineage>
</organism>
<gene>
    <name evidence="2" type="ORF">B0T25DRAFT_287101</name>
</gene>
<name>A0AAJ0MAY0_9PEZI</name>
<evidence type="ECO:0008006" key="4">
    <source>
        <dbReference type="Google" id="ProtNLM"/>
    </source>
</evidence>
<keyword evidence="1" id="KW-1133">Transmembrane helix</keyword>
<keyword evidence="3" id="KW-1185">Reference proteome</keyword>
<proteinExistence type="predicted"/>
<feature type="transmembrane region" description="Helical" evidence="1">
    <location>
        <begin position="34"/>
        <end position="54"/>
    </location>
</feature>
<evidence type="ECO:0000256" key="1">
    <source>
        <dbReference type="SAM" id="Phobius"/>
    </source>
</evidence>
<dbReference type="EMBL" id="JAUIQD010000006">
    <property type="protein sequence ID" value="KAK3346756.1"/>
    <property type="molecule type" value="Genomic_DNA"/>
</dbReference>
<evidence type="ECO:0000313" key="3">
    <source>
        <dbReference type="Proteomes" id="UP001275084"/>
    </source>
</evidence>
<keyword evidence="1" id="KW-0472">Membrane</keyword>
<evidence type="ECO:0000313" key="2">
    <source>
        <dbReference type="EMBL" id="KAK3346756.1"/>
    </source>
</evidence>
<dbReference type="AlphaFoldDB" id="A0AAJ0MAY0"/>
<dbReference type="Proteomes" id="UP001275084">
    <property type="component" value="Unassembled WGS sequence"/>
</dbReference>
<reference evidence="2" key="1">
    <citation type="journal article" date="2023" name="Mol. Phylogenet. Evol.">
        <title>Genome-scale phylogeny and comparative genomics of the fungal order Sordariales.</title>
        <authorList>
            <person name="Hensen N."/>
            <person name="Bonometti L."/>
            <person name="Westerberg I."/>
            <person name="Brannstrom I.O."/>
            <person name="Guillou S."/>
            <person name="Cros-Aarteil S."/>
            <person name="Calhoun S."/>
            <person name="Haridas S."/>
            <person name="Kuo A."/>
            <person name="Mondo S."/>
            <person name="Pangilinan J."/>
            <person name="Riley R."/>
            <person name="LaButti K."/>
            <person name="Andreopoulos B."/>
            <person name="Lipzen A."/>
            <person name="Chen C."/>
            <person name="Yan M."/>
            <person name="Daum C."/>
            <person name="Ng V."/>
            <person name="Clum A."/>
            <person name="Steindorff A."/>
            <person name="Ohm R.A."/>
            <person name="Martin F."/>
            <person name="Silar P."/>
            <person name="Natvig D.O."/>
            <person name="Lalanne C."/>
            <person name="Gautier V."/>
            <person name="Ament-Velasquez S.L."/>
            <person name="Kruys A."/>
            <person name="Hutchinson M.I."/>
            <person name="Powell A.J."/>
            <person name="Barry K."/>
            <person name="Miller A.N."/>
            <person name="Grigoriev I.V."/>
            <person name="Debuchy R."/>
            <person name="Gladieux P."/>
            <person name="Hiltunen Thoren M."/>
            <person name="Johannesson H."/>
        </authorList>
    </citation>
    <scope>NUCLEOTIDE SEQUENCE</scope>
    <source>
        <strain evidence="2">CBS 955.72</strain>
    </source>
</reference>
<keyword evidence="1" id="KW-0812">Transmembrane</keyword>